<dbReference type="InterPro" id="IPR016152">
    <property type="entry name" value="PTrfase/Anion_transptr"/>
</dbReference>
<dbReference type="PROSITE" id="PS51372">
    <property type="entry name" value="PRD_2"/>
    <property type="match status" value="2"/>
</dbReference>
<evidence type="ECO:0000256" key="2">
    <source>
        <dbReference type="ARBA" id="ARBA00023015"/>
    </source>
</evidence>
<dbReference type="Gene3D" id="3.40.930.10">
    <property type="entry name" value="Mannitol-specific EII, Chain A"/>
    <property type="match status" value="1"/>
</dbReference>
<proteinExistence type="predicted"/>
<sequence>MYALNCKLQFTTLYEITRTLELYGYKIIIFNFMGIVMLRIKLKDLLNYLLTQKAPVSALKLSQVLAISIRSVKNYVAEINGFYERKIIISSRQGYLLSQNLSSQNIVNQLNCQKNSLPKTYQERAHFIIKAILLFKRSSNIYDLSNDLCISDSTLKALVYKMNASFQRFNVKFLCKNSHIEILGTEHDLRKLVSYTIFEQTSYRFIDSKVLEKIFEEKQVKDVVEIMTSIFDKWELYLSDFSYTNLILHFLILIERLKKGRYLENQSLPRENSDLRLISDELCDKLQLCFGILIPENERRSCYLFLKTNTNLNKVDNEVIDLVGAKLYQLTRQLAESVQENYLIDLASDDFISLLSLHLSGLQTRLKHKIYTKNPMLEIIKKECRIVFDIAIFISLQLNSYFNNTLNEDEISFIALHVGAEFERQKRNITKVRTVLLCPSYRGIENKIYHQLLRDFGDEINLIKIISQPAELEGIEFALLITTINFSPERYCETVYISPFHLRDKHSELMEKIDIANANRKRATLIRNIDLFFDPELFLFNPNFRNRDELIEIVCQKMLAKGYAEADFINAVYEREHASSTAFGILALPHSIKLDAVKTCIAVVISPKGIRWGKDERVHVVFLSAINRVDRTCFAESYDALLDIFNHDGSVIGALGKITDFEKFRDILIEYHHH</sequence>
<feature type="domain" description="PRD" evidence="7">
    <location>
        <begin position="322"/>
        <end position="428"/>
    </location>
</feature>
<dbReference type="EMBL" id="CP133647">
    <property type="protein sequence ID" value="WNH01531.1"/>
    <property type="molecule type" value="Genomic_DNA"/>
</dbReference>
<protein>
    <submittedName>
        <fullName evidence="8">PRD domain-containing protein</fullName>
    </submittedName>
</protein>
<dbReference type="Pfam" id="PF00359">
    <property type="entry name" value="PTS_EIIA_2"/>
    <property type="match status" value="1"/>
</dbReference>
<dbReference type="GeneID" id="88857346"/>
<dbReference type="PROSITE" id="PS51094">
    <property type="entry name" value="PTS_EIIA_TYPE_2"/>
    <property type="match status" value="1"/>
</dbReference>
<dbReference type="PANTHER" id="PTHR30185">
    <property type="entry name" value="CRYPTIC BETA-GLUCOSIDE BGL OPERON ANTITERMINATOR"/>
    <property type="match status" value="1"/>
</dbReference>
<feature type="domain" description="PTS EIIA type-2" evidence="6">
    <location>
        <begin position="531"/>
        <end position="671"/>
    </location>
</feature>
<feature type="domain" description="PRD" evidence="7">
    <location>
        <begin position="214"/>
        <end position="316"/>
    </location>
</feature>
<dbReference type="RefSeq" id="WP_189761260.1">
    <property type="nucleotide sequence ID" value="NZ_CAWPOC010000097.1"/>
</dbReference>
<evidence type="ECO:0000256" key="4">
    <source>
        <dbReference type="ARBA" id="ARBA00023163"/>
    </source>
</evidence>
<dbReference type="Pfam" id="PF05043">
    <property type="entry name" value="Mga"/>
    <property type="match status" value="1"/>
</dbReference>
<evidence type="ECO:0000313" key="9">
    <source>
        <dbReference type="Proteomes" id="UP001300348"/>
    </source>
</evidence>
<dbReference type="InterPro" id="IPR002178">
    <property type="entry name" value="PTS_EIIA_type-2_dom"/>
</dbReference>
<dbReference type="InterPro" id="IPR007737">
    <property type="entry name" value="Mga_HTH"/>
</dbReference>
<dbReference type="InterPro" id="IPR011608">
    <property type="entry name" value="PRD"/>
</dbReference>
<name>A0ABY9XG61_9GAMM</name>
<evidence type="ECO:0000313" key="8">
    <source>
        <dbReference type="EMBL" id="WNH01531.1"/>
    </source>
</evidence>
<accession>A0ABY9XG61</accession>
<organism evidence="8 9">
    <name type="scientific">Xenorhabdus griffiniae</name>
    <dbReference type="NCBI Taxonomy" id="351672"/>
    <lineage>
        <taxon>Bacteria</taxon>
        <taxon>Pseudomonadati</taxon>
        <taxon>Pseudomonadota</taxon>
        <taxon>Gammaproteobacteria</taxon>
        <taxon>Enterobacterales</taxon>
        <taxon>Morganellaceae</taxon>
        <taxon>Xenorhabdus</taxon>
    </lineage>
</organism>
<gene>
    <name evidence="8" type="ORF">QL112_017275</name>
</gene>
<evidence type="ECO:0000259" key="6">
    <source>
        <dbReference type="PROSITE" id="PS51094"/>
    </source>
</evidence>
<dbReference type="Gene3D" id="1.10.10.10">
    <property type="entry name" value="Winged helix-like DNA-binding domain superfamily/Winged helix DNA-binding domain"/>
    <property type="match status" value="1"/>
</dbReference>
<evidence type="ECO:0000256" key="5">
    <source>
        <dbReference type="SAM" id="Phobius"/>
    </source>
</evidence>
<reference evidence="8 9" key="1">
    <citation type="journal article" date="2023" name="Access Microbiol">
        <title>The genome of a steinernematid-associated Pseudomonas piscis bacterium encodes the biosynthesis of insect toxins.</title>
        <authorList>
            <person name="Awori R.M."/>
            <person name="Hendre P."/>
            <person name="Amugune N.O."/>
        </authorList>
    </citation>
    <scope>NUCLEOTIDE SEQUENCE [LARGE SCALE GENOMIC DNA]</scope>
    <source>
        <strain evidence="8 9">97</strain>
    </source>
</reference>
<dbReference type="Gene3D" id="1.10.1790.10">
    <property type="entry name" value="PRD domain"/>
    <property type="match status" value="2"/>
</dbReference>
<keyword evidence="3" id="KW-0010">Activator</keyword>
<keyword evidence="4" id="KW-0804">Transcription</keyword>
<keyword evidence="1" id="KW-0677">Repeat</keyword>
<keyword evidence="2" id="KW-0805">Transcription regulation</keyword>
<dbReference type="SUPFAM" id="SSF63520">
    <property type="entry name" value="PTS-regulatory domain, PRD"/>
    <property type="match status" value="2"/>
</dbReference>
<evidence type="ECO:0000259" key="7">
    <source>
        <dbReference type="PROSITE" id="PS51372"/>
    </source>
</evidence>
<keyword evidence="5" id="KW-0812">Transmembrane</keyword>
<dbReference type="InterPro" id="IPR036634">
    <property type="entry name" value="PRD_sf"/>
</dbReference>
<keyword evidence="9" id="KW-1185">Reference proteome</keyword>
<evidence type="ECO:0000256" key="3">
    <source>
        <dbReference type="ARBA" id="ARBA00023159"/>
    </source>
</evidence>
<dbReference type="InterPro" id="IPR036388">
    <property type="entry name" value="WH-like_DNA-bd_sf"/>
</dbReference>
<keyword evidence="5" id="KW-0472">Membrane</keyword>
<dbReference type="Proteomes" id="UP001300348">
    <property type="component" value="Chromosome"/>
</dbReference>
<dbReference type="PANTHER" id="PTHR30185:SF12">
    <property type="entry name" value="TRANSCRIPTIONAL REGULATOR MANR"/>
    <property type="match status" value="1"/>
</dbReference>
<evidence type="ECO:0000256" key="1">
    <source>
        <dbReference type="ARBA" id="ARBA00022737"/>
    </source>
</evidence>
<feature type="transmembrane region" description="Helical" evidence="5">
    <location>
        <begin position="22"/>
        <end position="40"/>
    </location>
</feature>
<dbReference type="Pfam" id="PF00874">
    <property type="entry name" value="PRD"/>
    <property type="match status" value="2"/>
</dbReference>
<dbReference type="SUPFAM" id="SSF55804">
    <property type="entry name" value="Phoshotransferase/anion transport protein"/>
    <property type="match status" value="1"/>
</dbReference>
<dbReference type="InterPro" id="IPR050661">
    <property type="entry name" value="BglG_antiterminators"/>
</dbReference>
<keyword evidence="5" id="KW-1133">Transmembrane helix</keyword>